<reference evidence="1 2" key="2">
    <citation type="journal article" date="2013" name="J. Biotechnol.">
        <title>Complete genome sequence of the kirromycin producer Streptomyces collinus Tu 365 consisting of a linear chromosome and two linear plasmids.</title>
        <authorList>
            <person name="Ruckert C."/>
            <person name="Szczepanowski R."/>
            <person name="Albersmeier A."/>
            <person name="Goesmann A."/>
            <person name="Iftime D."/>
            <person name="Musiol E.M."/>
            <person name="Blin K."/>
            <person name="Wohlleben W."/>
            <person name="Puhler A."/>
            <person name="Kalinowski J."/>
            <person name="Weber T."/>
        </authorList>
    </citation>
    <scope>NUCLEOTIDE SEQUENCE [LARGE SCALE GENOMIC DNA]</scope>
    <source>
        <strain evidence="2">DSM 40733 / Tue 365</strain>
    </source>
</reference>
<protein>
    <submittedName>
        <fullName evidence="1">Uncharacterized protein</fullName>
    </submittedName>
</protein>
<evidence type="ECO:0000313" key="1">
    <source>
        <dbReference type="EMBL" id="AGS73280.1"/>
    </source>
</evidence>
<dbReference type="EMBL" id="CP006259">
    <property type="protein sequence ID" value="AGS73280.1"/>
    <property type="molecule type" value="Genomic_DNA"/>
</dbReference>
<name>S5VZ51_STRC3</name>
<accession>S5VZ51</accession>
<proteinExistence type="predicted"/>
<sequence>MEIDGEVIGEARTVTDVLEAAASHGIPIHDLDDPDAVRWVGGGKYTWTLH</sequence>
<dbReference type="KEGG" id="sci:B446_32380"/>
<dbReference type="Proteomes" id="UP000015423">
    <property type="component" value="Chromosome"/>
</dbReference>
<dbReference type="STRING" id="1214242.B446_32380"/>
<gene>
    <name evidence="1" type="ORF">B446_32380</name>
</gene>
<evidence type="ECO:0000313" key="2">
    <source>
        <dbReference type="Proteomes" id="UP000015423"/>
    </source>
</evidence>
<dbReference type="HOGENOM" id="CLU_3123012_0_0_11"/>
<keyword evidence="2" id="KW-1185">Reference proteome</keyword>
<dbReference type="PATRIC" id="fig|1214242.5.peg.6636"/>
<dbReference type="AlphaFoldDB" id="S5VZ51"/>
<reference evidence="2" key="1">
    <citation type="submission" date="2012-10" db="EMBL/GenBank/DDBJ databases">
        <title>The complete genome sequence of Streptomyces collinus Tu 365.</title>
        <authorList>
            <person name="Ruckert C."/>
            <person name="Szczepanowski R."/>
            <person name="Goesmann A."/>
            <person name="Pross E.K."/>
            <person name="Musiol E.M."/>
            <person name="Blin K."/>
            <person name="Wohlleben W."/>
            <person name="Puhler A."/>
            <person name="Weber T."/>
            <person name="Kalinowski J."/>
        </authorList>
    </citation>
    <scope>NUCLEOTIDE SEQUENCE [LARGE SCALE GENOMIC DNA]</scope>
    <source>
        <strain evidence="2">DSM 40733 / Tue 365</strain>
    </source>
</reference>
<organism evidence="1 2">
    <name type="scientific">Streptomyces collinus (strain DSM 40733 / Tue 365)</name>
    <dbReference type="NCBI Taxonomy" id="1214242"/>
    <lineage>
        <taxon>Bacteria</taxon>
        <taxon>Bacillati</taxon>
        <taxon>Actinomycetota</taxon>
        <taxon>Actinomycetes</taxon>
        <taxon>Kitasatosporales</taxon>
        <taxon>Streptomycetaceae</taxon>
        <taxon>Streptomyces</taxon>
    </lineage>
</organism>